<gene>
    <name evidence="3" type="ORF">ACJRO7_025137</name>
</gene>
<evidence type="ECO:0000313" key="3">
    <source>
        <dbReference type="EMBL" id="KAL3736136.1"/>
    </source>
</evidence>
<dbReference type="Proteomes" id="UP001634007">
    <property type="component" value="Unassembled WGS sequence"/>
</dbReference>
<dbReference type="Pfam" id="PF14144">
    <property type="entry name" value="DOG1"/>
    <property type="match status" value="1"/>
</dbReference>
<feature type="region of interest" description="Disordered" evidence="1">
    <location>
        <begin position="124"/>
        <end position="144"/>
    </location>
</feature>
<dbReference type="InterPro" id="IPR025422">
    <property type="entry name" value="TGA_domain"/>
</dbReference>
<organism evidence="3 4">
    <name type="scientific">Eucalyptus globulus</name>
    <name type="common">Tasmanian blue gum</name>
    <dbReference type="NCBI Taxonomy" id="34317"/>
    <lineage>
        <taxon>Eukaryota</taxon>
        <taxon>Viridiplantae</taxon>
        <taxon>Streptophyta</taxon>
        <taxon>Embryophyta</taxon>
        <taxon>Tracheophyta</taxon>
        <taxon>Spermatophyta</taxon>
        <taxon>Magnoliopsida</taxon>
        <taxon>eudicotyledons</taxon>
        <taxon>Gunneridae</taxon>
        <taxon>Pentapetalae</taxon>
        <taxon>rosids</taxon>
        <taxon>malvids</taxon>
        <taxon>Myrtales</taxon>
        <taxon>Myrtaceae</taxon>
        <taxon>Myrtoideae</taxon>
        <taxon>Eucalypteae</taxon>
        <taxon>Eucalyptus</taxon>
    </lineage>
</organism>
<proteinExistence type="predicted"/>
<comment type="caution">
    <text evidence="3">The sequence shown here is derived from an EMBL/GenBank/DDBJ whole genome shotgun (WGS) entry which is preliminary data.</text>
</comment>
<keyword evidence="4" id="KW-1185">Reference proteome</keyword>
<accession>A0ABD3KGG8</accession>
<protein>
    <recommendedName>
        <fullName evidence="2">DOG1 domain-containing protein</fullName>
    </recommendedName>
</protein>
<dbReference type="InterPro" id="IPR051886">
    <property type="entry name" value="Seed_Dev/Stress_Resp_Reg"/>
</dbReference>
<evidence type="ECO:0000259" key="2">
    <source>
        <dbReference type="PROSITE" id="PS51806"/>
    </source>
</evidence>
<dbReference type="EMBL" id="JBJKBG010000006">
    <property type="protein sequence ID" value="KAL3736136.1"/>
    <property type="molecule type" value="Genomic_DNA"/>
</dbReference>
<name>A0ABD3KGG8_EUCGL</name>
<reference evidence="3 4" key="1">
    <citation type="submission" date="2024-11" db="EMBL/GenBank/DDBJ databases">
        <title>Chromosome-level genome assembly of Eucalyptus globulus Labill. provides insights into its genome evolution.</title>
        <authorList>
            <person name="Li X."/>
        </authorList>
    </citation>
    <scope>NUCLEOTIDE SEQUENCE [LARGE SCALE GENOMIC DNA]</scope>
    <source>
        <strain evidence="3">CL2024</strain>
        <tissue evidence="3">Fresh tender leaves</tissue>
    </source>
</reference>
<dbReference type="PANTHER" id="PTHR46354:SF7">
    <property type="entry name" value="PROTEIN DOG1-LIKE 1"/>
    <property type="match status" value="1"/>
</dbReference>
<evidence type="ECO:0000256" key="1">
    <source>
        <dbReference type="SAM" id="MobiDB-lite"/>
    </source>
</evidence>
<evidence type="ECO:0000313" key="4">
    <source>
        <dbReference type="Proteomes" id="UP001634007"/>
    </source>
</evidence>
<dbReference type="AlphaFoldDB" id="A0ABD3KGG8"/>
<dbReference type="PANTHER" id="PTHR46354">
    <property type="entry name" value="DOG1 DOMAIN-CONTAINING PROTEIN"/>
    <property type="match status" value="1"/>
</dbReference>
<sequence>MESQATSTASATAIYMRDRFGCCFRNWMAQQHLDLDELLQAVSADSGDAEKLRSLAGKSIQHFRDYLEARSQLAQHDAPSFFCPPWCTSFENSFLWIGGCRPTLAIRLVYSSSGSDLEAQLAGGARRCDDDRSNGSGGGGGNLGEITASQLKSINELHMKTLRMEEKLSSRMASMQEEIADDPLALIAKRSGRVGEESESVERVMKRHALSLARVLTEADELRLATLRELVEEILTPLQAVEFLVTTKKLHLSIHEWGKRRDSVLGKV</sequence>
<dbReference type="PROSITE" id="PS51806">
    <property type="entry name" value="DOG1"/>
    <property type="match status" value="1"/>
</dbReference>
<feature type="domain" description="DOG1" evidence="2">
    <location>
        <begin position="17"/>
        <end position="264"/>
    </location>
</feature>